<comment type="caution">
    <text evidence="2">The sequence shown here is derived from an EMBL/GenBank/DDBJ whole genome shotgun (WGS) entry which is preliminary data.</text>
</comment>
<accession>A0A058ZMU0</accession>
<evidence type="ECO:0000313" key="3">
    <source>
        <dbReference type="Proteomes" id="UP000024836"/>
    </source>
</evidence>
<protein>
    <submittedName>
        <fullName evidence="2">SlyX protein</fullName>
    </submittedName>
</protein>
<organism evidence="2 3">
    <name type="scientific">Actibacterium atlanticum</name>
    <dbReference type="NCBI Taxonomy" id="1461693"/>
    <lineage>
        <taxon>Bacteria</taxon>
        <taxon>Pseudomonadati</taxon>
        <taxon>Pseudomonadota</taxon>
        <taxon>Alphaproteobacteria</taxon>
        <taxon>Rhodobacterales</taxon>
        <taxon>Roseobacteraceae</taxon>
        <taxon>Actibacterium</taxon>
    </lineage>
</organism>
<dbReference type="eggNOG" id="COG2900">
    <property type="taxonomic scope" value="Bacteria"/>
</dbReference>
<dbReference type="AlphaFoldDB" id="A0A058ZMU0"/>
<sequence length="69" mass="7845">MSDDRLTKLETRVAELIATTEDLSDIVAQQADEIARLTNRVRMLKEREAERELTDGASVPLADQKPPHW</sequence>
<keyword evidence="3" id="KW-1185">Reference proteome</keyword>
<dbReference type="Pfam" id="PF04102">
    <property type="entry name" value="SlyX"/>
    <property type="match status" value="1"/>
</dbReference>
<reference evidence="2 3" key="1">
    <citation type="submission" date="2013-04" db="EMBL/GenBank/DDBJ databases">
        <title>Shimia sp. 22II-S11-Z10 Genome Sequencing.</title>
        <authorList>
            <person name="Lai Q."/>
            <person name="Li G."/>
            <person name="Shao Z."/>
        </authorList>
    </citation>
    <scope>NUCLEOTIDE SEQUENCE [LARGE SCALE GENOMIC DNA]</scope>
    <source>
        <strain evidence="3">22II-S11-Z10</strain>
    </source>
</reference>
<dbReference type="OrthoDB" id="285836at2"/>
<evidence type="ECO:0000256" key="1">
    <source>
        <dbReference type="SAM" id="MobiDB-lite"/>
    </source>
</evidence>
<gene>
    <name evidence="2" type="ORF">ATO10_04972</name>
</gene>
<dbReference type="Proteomes" id="UP000024836">
    <property type="component" value="Unassembled WGS sequence"/>
</dbReference>
<feature type="region of interest" description="Disordered" evidence="1">
    <location>
        <begin position="48"/>
        <end position="69"/>
    </location>
</feature>
<dbReference type="RefSeq" id="WP_035248854.1">
    <property type="nucleotide sequence ID" value="NZ_AQQY01000002.1"/>
</dbReference>
<dbReference type="EMBL" id="AQQY01000002">
    <property type="protein sequence ID" value="KCV82934.1"/>
    <property type="molecule type" value="Genomic_DNA"/>
</dbReference>
<proteinExistence type="predicted"/>
<dbReference type="STRING" id="1461693.ATO10_04972"/>
<dbReference type="InterPro" id="IPR007236">
    <property type="entry name" value="SlyX"/>
</dbReference>
<evidence type="ECO:0000313" key="2">
    <source>
        <dbReference type="EMBL" id="KCV82934.1"/>
    </source>
</evidence>
<name>A0A058ZMU0_9RHOB</name>